<evidence type="ECO:0000256" key="8">
    <source>
        <dbReference type="SAM" id="MobiDB-lite"/>
    </source>
</evidence>
<feature type="compositionally biased region" description="Polar residues" evidence="8">
    <location>
        <begin position="19"/>
        <end position="49"/>
    </location>
</feature>
<evidence type="ECO:0000259" key="9">
    <source>
        <dbReference type="PROSITE" id="PS50157"/>
    </source>
</evidence>
<dbReference type="InParanoid" id="A0A168N6X7"/>
<keyword evidence="2" id="KW-0479">Metal-binding</keyword>
<dbReference type="Proteomes" id="UP000078561">
    <property type="component" value="Unassembled WGS sequence"/>
</dbReference>
<sequence length="347" mass="38336">MCFACFIDKRFTKGHRSTRSVSSLPSELQNLSLNGPNPGNQGASSTTTSPKDESQVGKPQPSWMTGPPSVLLATTNSVSSSPPPPSGTNYQQYQHQRSVSDLSTHQPQQNQHGLMSATQQSPSSLSPFQFNHQNQSQNHHYHHHHHHPHPKQQQRQRHLSHRRAISATTVDHMMRPSSNAPPMPPLPFNHRAHSNSPPEEHLSLDTNKSHQPLDDFMDTTRTKMDTLVATASPATAPSSAASADLSSSSASASASPPPATMPVDSITPTHATVNGMDLPRDAVTGRYLCPYCQKPFSRPSSLRIHTYSHTGEKPFVCSECPRRFSVQSNMRRHLRIHFIRPTNKSIF</sequence>
<evidence type="ECO:0000256" key="2">
    <source>
        <dbReference type="ARBA" id="ARBA00022723"/>
    </source>
</evidence>
<dbReference type="PANTHER" id="PTHR16515:SF66">
    <property type="entry name" value="C2H2-TYPE DOMAIN-CONTAINING PROTEIN"/>
    <property type="match status" value="1"/>
</dbReference>
<evidence type="ECO:0000256" key="4">
    <source>
        <dbReference type="ARBA" id="ARBA00022771"/>
    </source>
</evidence>
<proteinExistence type="predicted"/>
<evidence type="ECO:0000313" key="11">
    <source>
        <dbReference type="Proteomes" id="UP000078561"/>
    </source>
</evidence>
<dbReference type="STRING" id="4829.A0A168N6X7"/>
<dbReference type="GO" id="GO:0010468">
    <property type="term" value="P:regulation of gene expression"/>
    <property type="evidence" value="ECO:0007669"/>
    <property type="project" value="TreeGrafter"/>
</dbReference>
<feature type="compositionally biased region" description="Basic and acidic residues" evidence="8">
    <location>
        <begin position="198"/>
        <end position="212"/>
    </location>
</feature>
<feature type="domain" description="C2H2-type" evidence="9">
    <location>
        <begin position="287"/>
        <end position="314"/>
    </location>
</feature>
<dbReference type="Pfam" id="PF00096">
    <property type="entry name" value="zf-C2H2"/>
    <property type="match status" value="2"/>
</dbReference>
<feature type="compositionally biased region" description="Low complexity" evidence="8">
    <location>
        <begin position="119"/>
        <end position="138"/>
    </location>
</feature>
<feature type="compositionally biased region" description="Polar residues" evidence="8">
    <location>
        <begin position="87"/>
        <end position="118"/>
    </location>
</feature>
<accession>A0A168N6X7</accession>
<dbReference type="InterPro" id="IPR013087">
    <property type="entry name" value="Znf_C2H2_type"/>
</dbReference>
<keyword evidence="11" id="KW-1185">Reference proteome</keyword>
<feature type="compositionally biased region" description="Basic residues" evidence="8">
    <location>
        <begin position="139"/>
        <end position="164"/>
    </location>
</feature>
<keyword evidence="5" id="KW-0862">Zinc</keyword>
<dbReference type="OrthoDB" id="2287479at2759"/>
<evidence type="ECO:0000256" key="5">
    <source>
        <dbReference type="ARBA" id="ARBA00022833"/>
    </source>
</evidence>
<reference evidence="10" key="1">
    <citation type="submission" date="2016-04" db="EMBL/GenBank/DDBJ databases">
        <authorList>
            <person name="Evans L.H."/>
            <person name="Alamgir A."/>
            <person name="Owens N."/>
            <person name="Weber N.D."/>
            <person name="Virtaneva K."/>
            <person name="Barbian K."/>
            <person name="Babar A."/>
            <person name="Rosenke K."/>
        </authorList>
    </citation>
    <scope>NUCLEOTIDE SEQUENCE [LARGE SCALE GENOMIC DNA]</scope>
    <source>
        <strain evidence="10">CBS 101.48</strain>
    </source>
</reference>
<gene>
    <name evidence="10" type="primary">ABSGL_05592.1 scaffold 7188</name>
</gene>
<feature type="region of interest" description="Disordered" evidence="8">
    <location>
        <begin position="232"/>
        <end position="264"/>
    </location>
</feature>
<dbReference type="PROSITE" id="PS50157">
    <property type="entry name" value="ZINC_FINGER_C2H2_2"/>
    <property type="match status" value="2"/>
</dbReference>
<keyword evidence="4 7" id="KW-0863">Zinc-finger</keyword>
<comment type="subcellular location">
    <subcellularLocation>
        <location evidence="1">Nucleus</location>
    </subcellularLocation>
</comment>
<dbReference type="OMA" id="ANTVEFM"/>
<evidence type="ECO:0000256" key="7">
    <source>
        <dbReference type="PROSITE-ProRule" id="PRU00042"/>
    </source>
</evidence>
<feature type="compositionally biased region" description="Low complexity" evidence="8">
    <location>
        <begin position="232"/>
        <end position="254"/>
    </location>
</feature>
<dbReference type="GO" id="GO:0005634">
    <property type="term" value="C:nucleus"/>
    <property type="evidence" value="ECO:0007669"/>
    <property type="project" value="UniProtKB-SubCell"/>
</dbReference>
<dbReference type="PROSITE" id="PS00028">
    <property type="entry name" value="ZINC_FINGER_C2H2_1"/>
    <property type="match status" value="2"/>
</dbReference>
<dbReference type="EMBL" id="LT553043">
    <property type="protein sequence ID" value="SAL99936.1"/>
    <property type="molecule type" value="Genomic_DNA"/>
</dbReference>
<dbReference type="InterPro" id="IPR036236">
    <property type="entry name" value="Znf_C2H2_sf"/>
</dbReference>
<dbReference type="AlphaFoldDB" id="A0A168N6X7"/>
<dbReference type="GO" id="GO:0008270">
    <property type="term" value="F:zinc ion binding"/>
    <property type="evidence" value="ECO:0007669"/>
    <property type="project" value="UniProtKB-KW"/>
</dbReference>
<organism evidence="10">
    <name type="scientific">Absidia glauca</name>
    <name type="common">Pin mould</name>
    <dbReference type="NCBI Taxonomy" id="4829"/>
    <lineage>
        <taxon>Eukaryota</taxon>
        <taxon>Fungi</taxon>
        <taxon>Fungi incertae sedis</taxon>
        <taxon>Mucoromycota</taxon>
        <taxon>Mucoromycotina</taxon>
        <taxon>Mucoromycetes</taxon>
        <taxon>Mucorales</taxon>
        <taxon>Cunninghamellaceae</taxon>
        <taxon>Absidia</taxon>
    </lineage>
</organism>
<dbReference type="FunFam" id="3.30.160.60:FF:000358">
    <property type="entry name" value="zinc finger protein 24"/>
    <property type="match status" value="1"/>
</dbReference>
<feature type="domain" description="C2H2-type" evidence="9">
    <location>
        <begin position="315"/>
        <end position="337"/>
    </location>
</feature>
<dbReference type="Gene3D" id="3.30.160.60">
    <property type="entry name" value="Classic Zinc Finger"/>
    <property type="match status" value="2"/>
</dbReference>
<feature type="region of interest" description="Disordered" evidence="8">
    <location>
        <begin position="14"/>
        <end position="212"/>
    </location>
</feature>
<evidence type="ECO:0000256" key="6">
    <source>
        <dbReference type="ARBA" id="ARBA00023242"/>
    </source>
</evidence>
<name>A0A168N6X7_ABSGL</name>
<dbReference type="SMART" id="SM00355">
    <property type="entry name" value="ZnF_C2H2"/>
    <property type="match status" value="2"/>
</dbReference>
<dbReference type="SUPFAM" id="SSF57667">
    <property type="entry name" value="beta-beta-alpha zinc fingers"/>
    <property type="match status" value="1"/>
</dbReference>
<dbReference type="PANTHER" id="PTHR16515">
    <property type="entry name" value="PR DOMAIN ZINC FINGER PROTEIN"/>
    <property type="match status" value="1"/>
</dbReference>
<dbReference type="InterPro" id="IPR050331">
    <property type="entry name" value="Zinc_finger"/>
</dbReference>
<evidence type="ECO:0000256" key="3">
    <source>
        <dbReference type="ARBA" id="ARBA00022737"/>
    </source>
</evidence>
<evidence type="ECO:0000313" key="10">
    <source>
        <dbReference type="EMBL" id="SAL99936.1"/>
    </source>
</evidence>
<protein>
    <recommendedName>
        <fullName evidence="9">C2H2-type domain-containing protein</fullName>
    </recommendedName>
</protein>
<keyword evidence="6" id="KW-0539">Nucleus</keyword>
<keyword evidence="3" id="KW-0677">Repeat</keyword>
<evidence type="ECO:0000256" key="1">
    <source>
        <dbReference type="ARBA" id="ARBA00004123"/>
    </source>
</evidence>